<feature type="transmembrane region" description="Helical" evidence="5">
    <location>
        <begin position="153"/>
        <end position="174"/>
    </location>
</feature>
<protein>
    <submittedName>
        <fullName evidence="7">Ferric reductase like protein</fullName>
    </submittedName>
</protein>
<keyword evidence="4 5" id="KW-0472">Membrane</keyword>
<dbReference type="RefSeq" id="WP_185827148.1">
    <property type="nucleotide sequence ID" value="NZ_RSDW01000001.1"/>
</dbReference>
<dbReference type="Pfam" id="PF01794">
    <property type="entry name" value="Ferric_reduct"/>
    <property type="match status" value="1"/>
</dbReference>
<comment type="caution">
    <text evidence="7">The sequence shown here is derived from an EMBL/GenBank/DDBJ whole genome shotgun (WGS) entry which is preliminary data.</text>
</comment>
<reference evidence="7 8" key="1">
    <citation type="submission" date="2018-12" db="EMBL/GenBank/DDBJ databases">
        <title>Sequencing of bacterial isolates from soil warming experiment in Harvard Forest, Massachusetts, USA.</title>
        <authorList>
            <person name="Deangelis K."/>
        </authorList>
    </citation>
    <scope>NUCLEOTIDE SEQUENCE [LARGE SCALE GENOMIC DNA]</scope>
    <source>
        <strain evidence="7 8">EB153</strain>
    </source>
</reference>
<dbReference type="EMBL" id="RSDW01000001">
    <property type="protein sequence ID" value="RSL17285.1"/>
    <property type="molecule type" value="Genomic_DNA"/>
</dbReference>
<feature type="transmembrane region" description="Helical" evidence="5">
    <location>
        <begin position="6"/>
        <end position="30"/>
    </location>
</feature>
<evidence type="ECO:0000256" key="2">
    <source>
        <dbReference type="ARBA" id="ARBA00022692"/>
    </source>
</evidence>
<organism evidence="7 8">
    <name type="scientific">Edaphobacter aggregans</name>
    <dbReference type="NCBI Taxonomy" id="570835"/>
    <lineage>
        <taxon>Bacteria</taxon>
        <taxon>Pseudomonadati</taxon>
        <taxon>Acidobacteriota</taxon>
        <taxon>Terriglobia</taxon>
        <taxon>Terriglobales</taxon>
        <taxon>Acidobacteriaceae</taxon>
        <taxon>Edaphobacter</taxon>
    </lineage>
</organism>
<evidence type="ECO:0000256" key="1">
    <source>
        <dbReference type="ARBA" id="ARBA00004141"/>
    </source>
</evidence>
<comment type="subcellular location">
    <subcellularLocation>
        <location evidence="1">Membrane</location>
        <topology evidence="1">Multi-pass membrane protein</topology>
    </subcellularLocation>
</comment>
<feature type="transmembrane region" description="Helical" evidence="5">
    <location>
        <begin position="51"/>
        <end position="71"/>
    </location>
</feature>
<gene>
    <name evidence="7" type="ORF">EDE15_2815</name>
</gene>
<feature type="transmembrane region" description="Helical" evidence="5">
    <location>
        <begin position="124"/>
        <end position="141"/>
    </location>
</feature>
<evidence type="ECO:0000259" key="6">
    <source>
        <dbReference type="Pfam" id="PF01794"/>
    </source>
</evidence>
<accession>A0A3R9NXZ9</accession>
<sequence length="192" mass="21337">MTILDLCAYLGLGAVGAAALNMLLGMMIALRYSPLRQWPHRRMNIFALHQWTAYAAVALTLTHPVVLLFLHEPHFRVIDILWPIHSPLQPKLNLAGAAALYLLLLVLLSSLLRTRIGRPLWRNLHYLVFPAAALFFLHSILTDPLLKDGHPDLLDGGKVFVEVSSLITFAAAAVRYRLRSTGFRATPASTSN</sequence>
<keyword evidence="3 5" id="KW-1133">Transmembrane helix</keyword>
<keyword evidence="2 5" id="KW-0812">Transmembrane</keyword>
<evidence type="ECO:0000313" key="7">
    <source>
        <dbReference type="EMBL" id="RSL17285.1"/>
    </source>
</evidence>
<feature type="transmembrane region" description="Helical" evidence="5">
    <location>
        <begin position="91"/>
        <end position="112"/>
    </location>
</feature>
<feature type="domain" description="Ferric oxidoreductase" evidence="6">
    <location>
        <begin position="17"/>
        <end position="135"/>
    </location>
</feature>
<name>A0A3R9NXZ9_9BACT</name>
<dbReference type="InterPro" id="IPR013130">
    <property type="entry name" value="Fe3_Rdtase_TM_dom"/>
</dbReference>
<evidence type="ECO:0000313" key="8">
    <source>
        <dbReference type="Proteomes" id="UP000269669"/>
    </source>
</evidence>
<dbReference type="Proteomes" id="UP000269669">
    <property type="component" value="Unassembled WGS sequence"/>
</dbReference>
<keyword evidence="8" id="KW-1185">Reference proteome</keyword>
<dbReference type="GO" id="GO:0016020">
    <property type="term" value="C:membrane"/>
    <property type="evidence" value="ECO:0007669"/>
    <property type="project" value="UniProtKB-SubCell"/>
</dbReference>
<dbReference type="AlphaFoldDB" id="A0A3R9NXZ9"/>
<evidence type="ECO:0000256" key="4">
    <source>
        <dbReference type="ARBA" id="ARBA00023136"/>
    </source>
</evidence>
<evidence type="ECO:0000256" key="5">
    <source>
        <dbReference type="SAM" id="Phobius"/>
    </source>
</evidence>
<evidence type="ECO:0000256" key="3">
    <source>
        <dbReference type="ARBA" id="ARBA00022989"/>
    </source>
</evidence>
<proteinExistence type="predicted"/>